<comment type="caution">
    <text evidence="1">The sequence shown here is derived from an EMBL/GenBank/DDBJ whole genome shotgun (WGS) entry which is preliminary data.</text>
</comment>
<accession>A0ABV3PFW4</accession>
<dbReference type="Proteomes" id="UP001555786">
    <property type="component" value="Unassembled WGS sequence"/>
</dbReference>
<sequence length="81" mass="9073">MDVKIWSMPVRFETGAGQYRIIASTEEAARFLLHQWPMENGVAYDAARQACLDAMEGEVPADLARQAFIEACDEAGMYVMQ</sequence>
<keyword evidence="2" id="KW-1185">Reference proteome</keyword>
<dbReference type="Gene3D" id="6.10.250.730">
    <property type="match status" value="1"/>
</dbReference>
<organism evidence="1 2">
    <name type="scientific">Labrys neptuniae</name>
    <dbReference type="NCBI Taxonomy" id="376174"/>
    <lineage>
        <taxon>Bacteria</taxon>
        <taxon>Pseudomonadati</taxon>
        <taxon>Pseudomonadota</taxon>
        <taxon>Alphaproteobacteria</taxon>
        <taxon>Hyphomicrobiales</taxon>
        <taxon>Xanthobacteraceae</taxon>
        <taxon>Labrys</taxon>
    </lineage>
</organism>
<dbReference type="Pfam" id="PF06169">
    <property type="entry name" value="DUF982"/>
    <property type="match status" value="1"/>
</dbReference>
<proteinExistence type="predicted"/>
<reference evidence="1 2" key="1">
    <citation type="submission" date="2024-07" db="EMBL/GenBank/DDBJ databases">
        <title>Description of Labrys sedimenti sp. nov., isolated from a diclofenac-degrading enrichment culture.</title>
        <authorList>
            <person name="Tancsics A."/>
            <person name="Csepanyi A."/>
        </authorList>
    </citation>
    <scope>NUCLEOTIDE SEQUENCE [LARGE SCALE GENOMIC DNA]</scope>
    <source>
        <strain evidence="1 2">LMG 23578</strain>
    </source>
</reference>
<dbReference type="EMBL" id="JBFNQD010000001">
    <property type="protein sequence ID" value="MEW9304501.1"/>
    <property type="molecule type" value="Genomic_DNA"/>
</dbReference>
<dbReference type="RefSeq" id="WP_367622861.1">
    <property type="nucleotide sequence ID" value="NZ_JBFNQD010000001.1"/>
</dbReference>
<dbReference type="InterPro" id="IPR010385">
    <property type="entry name" value="DUF982"/>
</dbReference>
<protein>
    <submittedName>
        <fullName evidence="1">DUF982 domain-containing protein</fullName>
    </submittedName>
</protein>
<gene>
    <name evidence="1" type="ORF">ABXS05_03060</name>
</gene>
<name>A0ABV3PFW4_9HYPH</name>
<evidence type="ECO:0000313" key="2">
    <source>
        <dbReference type="Proteomes" id="UP001555786"/>
    </source>
</evidence>
<evidence type="ECO:0000313" key="1">
    <source>
        <dbReference type="EMBL" id="MEW9304501.1"/>
    </source>
</evidence>